<comment type="caution">
    <text evidence="4">The sequence shown here is derived from an EMBL/GenBank/DDBJ whole genome shotgun (WGS) entry which is preliminary data.</text>
</comment>
<feature type="region of interest" description="Disordered" evidence="2">
    <location>
        <begin position="168"/>
        <end position="257"/>
    </location>
</feature>
<gene>
    <name evidence="4" type="ORF">Purlil1_854</name>
</gene>
<keyword evidence="3" id="KW-0472">Membrane</keyword>
<dbReference type="PANTHER" id="PTHR13037:SF24">
    <property type="entry name" value="POLYCOMB PROTEIN PCL-RELATED"/>
    <property type="match status" value="1"/>
</dbReference>
<evidence type="ECO:0000256" key="3">
    <source>
        <dbReference type="SAM" id="Phobius"/>
    </source>
</evidence>
<feature type="region of interest" description="Disordered" evidence="2">
    <location>
        <begin position="978"/>
        <end position="1007"/>
    </location>
</feature>
<feature type="compositionally biased region" description="Basic residues" evidence="2">
    <location>
        <begin position="311"/>
        <end position="321"/>
    </location>
</feature>
<organism evidence="4 5">
    <name type="scientific">Purpureocillium lilacinum</name>
    <name type="common">Paecilomyces lilacinus</name>
    <dbReference type="NCBI Taxonomy" id="33203"/>
    <lineage>
        <taxon>Eukaryota</taxon>
        <taxon>Fungi</taxon>
        <taxon>Dikarya</taxon>
        <taxon>Ascomycota</taxon>
        <taxon>Pezizomycotina</taxon>
        <taxon>Sordariomycetes</taxon>
        <taxon>Hypocreomycetidae</taxon>
        <taxon>Hypocreales</taxon>
        <taxon>Ophiocordycipitaceae</taxon>
        <taxon>Purpureocillium</taxon>
    </lineage>
</organism>
<reference evidence="4 5" key="1">
    <citation type="journal article" date="2024" name="Microbiol. Resour. Announc.">
        <title>Genome annotations for the ascomycete fungi Trichoderma harzianum, Trichoderma aggressivum, and Purpureocillium lilacinum.</title>
        <authorList>
            <person name="Beijen E.P.W."/>
            <person name="Ohm R.A."/>
        </authorList>
    </citation>
    <scope>NUCLEOTIDE SEQUENCE [LARGE SCALE GENOMIC DNA]</scope>
    <source>
        <strain evidence="4 5">CBS 150709</strain>
    </source>
</reference>
<dbReference type="EMBL" id="JAWRVI010000002">
    <property type="protein sequence ID" value="KAK4095158.1"/>
    <property type="molecule type" value="Genomic_DNA"/>
</dbReference>
<sequence>MRESLVPSVAILAVSAQRGKVQSRAMLLPMLPVRRRGQQRPGQCEPVKPVPEGADGHCYPSVGYGGHGGHGGRMGCELDPFGVGVVGVPPPLVTSTSNEACHALSGRAFVLGVVQRLAAGVDAVPLPRACLRAQTGVDGDAVEAARRAWTNRCCTKYFQVGQRALHPVPLWPNTRSESRAEKRKPGKGRPSEPPARGVQWAPDLPGSLARAAGGKGAGAIPAPTPPPSMPVGLILSPEARVPSSSSSSPPARPPVHFNHGYLQRRASAVRTGVRLPDAENREASSFREPRCLAVSPYPETYRGSRVFASRIRGHGPPPRRPHGPDDSCATRQRKRLAGRRSCGSQRLAVCRASHPGLPLKRPPSSVPRSVGANRLSVDASWPLVAPPPQTRSTLDTQNSVLMPGQVGEEAPELLVSAAAGIAQHTVHEVAQVHPDVRGMPADLRRLRSFPRKEAARRSRPAHSAVAQRQDRPVEPVATALSFGAMKPPPPHSVVACTLTLTTPSASRICSISTRHAAIRPPMLRPSGAAWASHKEPCGAVPLHTFSPAWVVKDGRCSPPCPFSAFYAVTQPLRADVGFLGLRRSCTLSRGLLGRGEHARRPGCPDFATSAGTRYLTANTMPRATPLPLGASMVGDPVPMTPRAAPPTLSLRLGPKGGCQKPGERWNEPNLLFVPSGCVWKTSRTPLSPTMVVWRKATGVDGEATDDRHTGYLAMSASPAKRCTIGADMSHTCPQLSGYQLESLGTGPSTADGLDPRLDRLAQCRPNGLLSYMRMPGCAEGDRAGGPAVSQSTNHPTPLSPRWIHSDGAAANYTRTNTPMNHASTPAPMEIPIIILTLASTAWSASPLCYWPNGDVAIGQFPCGTGGHSTCCATGYACLNNHMCLAVTDEALIKGPLYARGACTDSFWESSNCPSFCRATGYDVLNGQQVMHRCDNNDLLFYCESRSKPDCEHTQRVIVYSTTPTPQTTITATAQNLGVTGLGTSTGTPASATPTTSNPVASDSSSSNGAKIGIGVGVTLGVLGLIAGLAALFIMKRRRGRGPNGGSQQNIPVQELPADPILPPASMTASPPPSSPPPVFWPSDCKTPYTPSSITTAEPWSPNRQELPGH</sequence>
<keyword evidence="3" id="KW-0812">Transmembrane</keyword>
<evidence type="ECO:0000256" key="1">
    <source>
        <dbReference type="ARBA" id="ARBA00022581"/>
    </source>
</evidence>
<evidence type="ECO:0000256" key="2">
    <source>
        <dbReference type="SAM" id="MobiDB-lite"/>
    </source>
</evidence>
<keyword evidence="1" id="KW-0945">Host-virus interaction</keyword>
<feature type="region of interest" description="Disordered" evidence="2">
    <location>
        <begin position="781"/>
        <end position="800"/>
    </location>
</feature>
<feature type="compositionally biased region" description="Pro residues" evidence="2">
    <location>
        <begin position="1069"/>
        <end position="1079"/>
    </location>
</feature>
<name>A0ABR0CFG4_PURLI</name>
<keyword evidence="5" id="KW-1185">Reference proteome</keyword>
<feature type="region of interest" description="Disordered" evidence="2">
    <location>
        <begin position="309"/>
        <end position="329"/>
    </location>
</feature>
<evidence type="ECO:0000313" key="5">
    <source>
        <dbReference type="Proteomes" id="UP001287286"/>
    </source>
</evidence>
<feature type="region of interest" description="Disordered" evidence="2">
    <location>
        <begin position="1040"/>
        <end position="1109"/>
    </location>
</feature>
<protein>
    <submittedName>
        <fullName evidence="4">Uncharacterized protein</fullName>
    </submittedName>
</protein>
<feature type="compositionally biased region" description="Low complexity" evidence="2">
    <location>
        <begin position="978"/>
        <end position="1006"/>
    </location>
</feature>
<feature type="region of interest" description="Disordered" evidence="2">
    <location>
        <begin position="451"/>
        <end position="472"/>
    </location>
</feature>
<feature type="compositionally biased region" description="Low complexity" evidence="2">
    <location>
        <begin position="230"/>
        <end position="249"/>
    </location>
</feature>
<accession>A0ABR0CFG4</accession>
<proteinExistence type="predicted"/>
<dbReference type="Proteomes" id="UP001287286">
    <property type="component" value="Unassembled WGS sequence"/>
</dbReference>
<evidence type="ECO:0000313" key="4">
    <source>
        <dbReference type="EMBL" id="KAK4095158.1"/>
    </source>
</evidence>
<keyword evidence="3" id="KW-1133">Transmembrane helix</keyword>
<feature type="transmembrane region" description="Helical" evidence="3">
    <location>
        <begin position="1011"/>
        <end position="1033"/>
    </location>
</feature>
<feature type="compositionally biased region" description="Polar residues" evidence="2">
    <location>
        <begin position="1088"/>
        <end position="1103"/>
    </location>
</feature>
<dbReference type="PANTHER" id="PTHR13037">
    <property type="entry name" value="FORMIN"/>
    <property type="match status" value="1"/>
</dbReference>